<proteinExistence type="predicted"/>
<keyword evidence="3" id="KW-0255">Endonuclease</keyword>
<evidence type="ECO:0000313" key="4">
    <source>
        <dbReference type="Proteomes" id="UP000286098"/>
    </source>
</evidence>
<dbReference type="Proteomes" id="UP000286098">
    <property type="component" value="Unassembled WGS sequence"/>
</dbReference>
<keyword evidence="3" id="KW-0378">Hydrolase</keyword>
<evidence type="ECO:0000313" key="3">
    <source>
        <dbReference type="EMBL" id="RNT45349.1"/>
    </source>
</evidence>
<comment type="caution">
    <text evidence="3">The sequence shown here is derived from an EMBL/GenBank/DDBJ whole genome shotgun (WGS) entry which is preliminary data.</text>
</comment>
<gene>
    <name evidence="3" type="ORF">B9059_006105</name>
</gene>
<keyword evidence="3" id="KW-0540">Nuclease</keyword>
<accession>A0AAX1WPZ5</accession>
<evidence type="ECO:0000256" key="1">
    <source>
        <dbReference type="SAM" id="MobiDB-lite"/>
    </source>
</evidence>
<protein>
    <submittedName>
        <fullName evidence="3">HNH endonuclease</fullName>
    </submittedName>
</protein>
<organism evidence="3 4">
    <name type="scientific">Enterobacter roggenkampii</name>
    <dbReference type="NCBI Taxonomy" id="1812935"/>
    <lineage>
        <taxon>Bacteria</taxon>
        <taxon>Pseudomonadati</taxon>
        <taxon>Pseudomonadota</taxon>
        <taxon>Gammaproteobacteria</taxon>
        <taxon>Enterobacterales</taxon>
        <taxon>Enterobacteriaceae</taxon>
        <taxon>Enterobacter</taxon>
        <taxon>Enterobacter cloacae complex</taxon>
    </lineage>
</organism>
<feature type="region of interest" description="Disordered" evidence="1">
    <location>
        <begin position="184"/>
        <end position="203"/>
    </location>
</feature>
<dbReference type="InterPro" id="IPR003615">
    <property type="entry name" value="HNH_nuc"/>
</dbReference>
<evidence type="ECO:0000259" key="2">
    <source>
        <dbReference type="Pfam" id="PF13392"/>
    </source>
</evidence>
<dbReference type="AlphaFoldDB" id="A0AAX1WPZ5"/>
<reference evidence="3 4" key="1">
    <citation type="submission" date="2018-10" db="EMBL/GenBank/DDBJ databases">
        <authorList>
            <person name="Vanduin D."/>
            <person name="Fouts D."/>
            <person name="Wright M."/>
            <person name="Sutton G."/>
            <person name="Nguyen K."/>
            <person name="Kreiswirth B."/>
            <person name="Chen L."/>
            <person name="Rojas L."/>
            <person name="Hujer A."/>
            <person name="Hujer K."/>
            <person name="Bonomo R."/>
            <person name="Adams M."/>
        </authorList>
    </citation>
    <scope>NUCLEOTIDE SEQUENCE [LARGE SCALE GENOMIC DNA]</scope>
    <source>
        <strain evidence="3 4">CRK0054</strain>
    </source>
</reference>
<dbReference type="Pfam" id="PF13392">
    <property type="entry name" value="HNH_3"/>
    <property type="match status" value="1"/>
</dbReference>
<name>A0AAX1WPZ5_9ENTR</name>
<dbReference type="GO" id="GO:0003677">
    <property type="term" value="F:DNA binding"/>
    <property type="evidence" value="ECO:0007669"/>
    <property type="project" value="InterPro"/>
</dbReference>
<dbReference type="SUPFAM" id="SSF54060">
    <property type="entry name" value="His-Me finger endonucleases"/>
    <property type="match status" value="1"/>
</dbReference>
<dbReference type="InterPro" id="IPR044925">
    <property type="entry name" value="His-Me_finger_sf"/>
</dbReference>
<dbReference type="GO" id="GO:0004519">
    <property type="term" value="F:endonuclease activity"/>
    <property type="evidence" value="ECO:0007669"/>
    <property type="project" value="UniProtKB-KW"/>
</dbReference>
<feature type="compositionally biased region" description="Polar residues" evidence="1">
    <location>
        <begin position="194"/>
        <end position="203"/>
    </location>
</feature>
<dbReference type="InterPro" id="IPR016177">
    <property type="entry name" value="DNA-bd_dom_sf"/>
</dbReference>
<dbReference type="Gene3D" id="3.90.75.20">
    <property type="match status" value="1"/>
</dbReference>
<dbReference type="SUPFAM" id="SSF54171">
    <property type="entry name" value="DNA-binding domain"/>
    <property type="match status" value="1"/>
</dbReference>
<feature type="region of interest" description="Disordered" evidence="1">
    <location>
        <begin position="119"/>
        <end position="141"/>
    </location>
</feature>
<sequence>MKCGDLMALTAIRIPESDYLNECFYYEQKTGELFWKHRPLKHFSSSSIQKQLNTRFAGKPAGAFIKTKTGAYRIVRLDGVIYYAHRLIFKMVNGVEPEVVDHIDGNTTNNRIENLRSCTNQDNSKNARLSKTNTSGHTGVSWSHHKKKWWANIVINAKQIYLGSFTDFNKAVEARRNAEIKYGFHDNHGKNRTRFTGETGNER</sequence>
<dbReference type="EMBL" id="NEYZ02000032">
    <property type="protein sequence ID" value="RNT45349.1"/>
    <property type="molecule type" value="Genomic_DNA"/>
</dbReference>
<feature type="domain" description="HNH nuclease" evidence="2">
    <location>
        <begin position="82"/>
        <end position="124"/>
    </location>
</feature>